<dbReference type="InterPro" id="IPR000182">
    <property type="entry name" value="GNAT_dom"/>
</dbReference>
<dbReference type="GO" id="GO:0016747">
    <property type="term" value="F:acyltransferase activity, transferring groups other than amino-acyl groups"/>
    <property type="evidence" value="ECO:0007669"/>
    <property type="project" value="InterPro"/>
</dbReference>
<dbReference type="PANTHER" id="PTHR43328">
    <property type="entry name" value="ACETYLTRANSFERASE-RELATED"/>
    <property type="match status" value="1"/>
</dbReference>
<reference evidence="2" key="2">
    <citation type="journal article" date="2023" name="IMA Fungus">
        <title>Comparative genomic study of the Penicillium genus elucidates a diverse pangenome and 15 lateral gene transfer events.</title>
        <authorList>
            <person name="Petersen C."/>
            <person name="Sorensen T."/>
            <person name="Nielsen M.R."/>
            <person name="Sondergaard T.E."/>
            <person name="Sorensen J.L."/>
            <person name="Fitzpatrick D.A."/>
            <person name="Frisvad J.C."/>
            <person name="Nielsen K.L."/>
        </authorList>
    </citation>
    <scope>NUCLEOTIDE SEQUENCE</scope>
    <source>
        <strain evidence="2">IBT 29864</strain>
    </source>
</reference>
<evidence type="ECO:0000313" key="3">
    <source>
        <dbReference type="Proteomes" id="UP001147782"/>
    </source>
</evidence>
<dbReference type="Pfam" id="PF13302">
    <property type="entry name" value="Acetyltransf_3"/>
    <property type="match status" value="1"/>
</dbReference>
<dbReference type="InterPro" id="IPR016181">
    <property type="entry name" value="Acyl_CoA_acyltransferase"/>
</dbReference>
<dbReference type="GeneID" id="81433345"/>
<evidence type="ECO:0000259" key="1">
    <source>
        <dbReference type="Pfam" id="PF13302"/>
    </source>
</evidence>
<sequence>MVIHYNSNTKEPYLRLPEPHANIILTPHRPNSLNETSSALVEILNDPRVALRLQRTPYPYLSSDGEQWAKANCKDQEGILSALREELEEPGNTAVQKDTGNVPHHGRPFVDISPFTCIREVLKIDPGTGTPVEDILIGDIRLARSSFDEYPEGSEERSLAQKGNDELLAGDENIVWSLADFLAPSHHGRGIMTLAVRTIIHDWAIPRMNVRRLKSWAFEDNEGSLRVFEKNNFIRGHTLKDWALVTESRGGGKKSIVLMEWTGEDDDE</sequence>
<dbReference type="AlphaFoldDB" id="A0A9X0B6N3"/>
<dbReference type="RefSeq" id="XP_056560897.1">
    <property type="nucleotide sequence ID" value="XM_056694168.1"/>
</dbReference>
<comment type="caution">
    <text evidence="2">The sequence shown here is derived from an EMBL/GenBank/DDBJ whole genome shotgun (WGS) entry which is preliminary data.</text>
</comment>
<dbReference type="Proteomes" id="UP001147782">
    <property type="component" value="Unassembled WGS sequence"/>
</dbReference>
<protein>
    <submittedName>
        <fullName evidence="2">Acetyltransferase GNAT family</fullName>
    </submittedName>
</protein>
<proteinExistence type="predicted"/>
<dbReference type="Gene3D" id="3.40.630.30">
    <property type="match status" value="1"/>
</dbReference>
<organism evidence="2 3">
    <name type="scientific">Penicillium cataractarum</name>
    <dbReference type="NCBI Taxonomy" id="2100454"/>
    <lineage>
        <taxon>Eukaryota</taxon>
        <taxon>Fungi</taxon>
        <taxon>Dikarya</taxon>
        <taxon>Ascomycota</taxon>
        <taxon>Pezizomycotina</taxon>
        <taxon>Eurotiomycetes</taxon>
        <taxon>Eurotiomycetidae</taxon>
        <taxon>Eurotiales</taxon>
        <taxon>Aspergillaceae</taxon>
        <taxon>Penicillium</taxon>
    </lineage>
</organism>
<gene>
    <name evidence="2" type="ORF">N7496_001237</name>
</gene>
<dbReference type="OrthoDB" id="630895at2759"/>
<keyword evidence="3" id="KW-1185">Reference proteome</keyword>
<dbReference type="SUPFAM" id="SSF55729">
    <property type="entry name" value="Acyl-CoA N-acyltransferases (Nat)"/>
    <property type="match status" value="1"/>
</dbReference>
<evidence type="ECO:0000313" key="2">
    <source>
        <dbReference type="EMBL" id="KAJ5390169.1"/>
    </source>
</evidence>
<dbReference type="PANTHER" id="PTHR43328:SF1">
    <property type="entry name" value="N-ACETYLTRANSFERASE DOMAIN-CONTAINING PROTEIN"/>
    <property type="match status" value="1"/>
</dbReference>
<name>A0A9X0B6N3_9EURO</name>
<accession>A0A9X0B6N3</accession>
<dbReference type="EMBL" id="JAPZBS010000001">
    <property type="protein sequence ID" value="KAJ5390169.1"/>
    <property type="molecule type" value="Genomic_DNA"/>
</dbReference>
<feature type="domain" description="N-acetyltransferase" evidence="1">
    <location>
        <begin position="176"/>
        <end position="233"/>
    </location>
</feature>
<reference evidence="2" key="1">
    <citation type="submission" date="2022-11" db="EMBL/GenBank/DDBJ databases">
        <authorList>
            <person name="Petersen C."/>
        </authorList>
    </citation>
    <scope>NUCLEOTIDE SEQUENCE</scope>
    <source>
        <strain evidence="2">IBT 29864</strain>
    </source>
</reference>